<accession>E2RUV4</accession>
<evidence type="ECO:0000256" key="2">
    <source>
        <dbReference type="ARBA" id="ARBA00005698"/>
    </source>
</evidence>
<evidence type="ECO:0000256" key="13">
    <source>
        <dbReference type="ARBA" id="ARBA00023136"/>
    </source>
</evidence>
<protein>
    <recommendedName>
        <fullName evidence="4">NADH-ubiquinone oxidoreductase chain 6</fullName>
        <ecNumber evidence="3">7.1.1.2</ecNumber>
    </recommendedName>
    <alternativeName>
        <fullName evidence="14">NADH dehydrogenase subunit 6</fullName>
    </alternativeName>
</protein>
<evidence type="ECO:0000256" key="10">
    <source>
        <dbReference type="ARBA" id="ARBA00022989"/>
    </source>
</evidence>
<evidence type="ECO:0000256" key="16">
    <source>
        <dbReference type="SAM" id="Phobius"/>
    </source>
</evidence>
<evidence type="ECO:0000256" key="5">
    <source>
        <dbReference type="ARBA" id="ARBA00022448"/>
    </source>
</evidence>
<feature type="transmembrane region" description="Helical" evidence="16">
    <location>
        <begin position="126"/>
        <end position="148"/>
    </location>
</feature>
<sequence length="159" mass="18953">MKMMIMMNTMLNMMFITMKHPLSMGMTIIMQTIIISLITGMMFKTFWFSYILFIMYIGGMMVLFIYMTSLMPNMLFKMSKKSMMIIMLIFIMMTMMMNTKLMMQNNDIYNYLNINMLLIKMYNKPVNMTIILLASYLLFTMITVFKITESKQGPLRMMN</sequence>
<keyword evidence="11" id="KW-0520">NAD</keyword>
<dbReference type="CTD" id="4541"/>
<keyword evidence="6" id="KW-0679">Respiratory chain</keyword>
<evidence type="ECO:0000256" key="9">
    <source>
        <dbReference type="ARBA" id="ARBA00022982"/>
    </source>
</evidence>
<comment type="catalytic activity">
    <reaction evidence="15">
        <text>a ubiquinone + NADH + 5 H(+)(in) = a ubiquinol + NAD(+) + 4 H(+)(out)</text>
        <dbReference type="Rhea" id="RHEA:29091"/>
        <dbReference type="Rhea" id="RHEA-COMP:9565"/>
        <dbReference type="Rhea" id="RHEA-COMP:9566"/>
        <dbReference type="ChEBI" id="CHEBI:15378"/>
        <dbReference type="ChEBI" id="CHEBI:16389"/>
        <dbReference type="ChEBI" id="CHEBI:17976"/>
        <dbReference type="ChEBI" id="CHEBI:57540"/>
        <dbReference type="ChEBI" id="CHEBI:57945"/>
        <dbReference type="EC" id="7.1.1.2"/>
    </reaction>
</comment>
<evidence type="ECO:0000256" key="8">
    <source>
        <dbReference type="ARBA" id="ARBA00022967"/>
    </source>
</evidence>
<dbReference type="PANTHER" id="PTHR11435">
    <property type="entry name" value="NADH UBIQUINONE OXIDOREDUCTASE SUBUNIT ND6"/>
    <property type="match status" value="1"/>
</dbReference>
<dbReference type="AlphaFoldDB" id="E2RUV4"/>
<feature type="transmembrane region" description="Helical" evidence="16">
    <location>
        <begin position="50"/>
        <end position="71"/>
    </location>
</feature>
<dbReference type="InterPro" id="IPR050269">
    <property type="entry name" value="ComplexI_Subunit6"/>
</dbReference>
<keyword evidence="8" id="KW-1278">Translocase</keyword>
<dbReference type="GeneID" id="9978604"/>
<comment type="subcellular location">
    <subcellularLocation>
        <location evidence="1">Mitochondrion membrane</location>
        <topology evidence="1">Multi-pass membrane protein</topology>
    </subcellularLocation>
</comment>
<dbReference type="EC" id="7.1.1.2" evidence="3"/>
<keyword evidence="7 16" id="KW-0812">Transmembrane</keyword>
<evidence type="ECO:0000256" key="15">
    <source>
        <dbReference type="ARBA" id="ARBA00049551"/>
    </source>
</evidence>
<evidence type="ECO:0000256" key="7">
    <source>
        <dbReference type="ARBA" id="ARBA00022692"/>
    </source>
</evidence>
<name>E2RUV4_9NEOP</name>
<evidence type="ECO:0000256" key="12">
    <source>
        <dbReference type="ARBA" id="ARBA00023128"/>
    </source>
</evidence>
<keyword evidence="10 16" id="KW-1133">Transmembrane helix</keyword>
<feature type="transmembrane region" description="Helical" evidence="16">
    <location>
        <begin position="83"/>
        <end position="103"/>
    </location>
</feature>
<evidence type="ECO:0000256" key="6">
    <source>
        <dbReference type="ARBA" id="ARBA00022660"/>
    </source>
</evidence>
<keyword evidence="5" id="KW-0813">Transport</keyword>
<keyword evidence="12 17" id="KW-0496">Mitochondrion</keyword>
<dbReference type="RefSeq" id="YP_004021862.1">
    <property type="nucleotide sequence ID" value="NC_014702.1"/>
</dbReference>
<proteinExistence type="inferred from homology"/>
<gene>
    <name evidence="17" type="primary">ND6</name>
</gene>
<evidence type="ECO:0000313" key="17">
    <source>
        <dbReference type="EMBL" id="BAJ24488.1"/>
    </source>
</evidence>
<dbReference type="GO" id="GO:0008137">
    <property type="term" value="F:NADH dehydrogenase (ubiquinone) activity"/>
    <property type="evidence" value="ECO:0007669"/>
    <property type="project" value="UniProtKB-EC"/>
</dbReference>
<dbReference type="GO" id="GO:0031966">
    <property type="term" value="C:mitochondrial membrane"/>
    <property type="evidence" value="ECO:0007669"/>
    <property type="project" value="UniProtKB-SubCell"/>
</dbReference>
<keyword evidence="13 16" id="KW-0472">Membrane</keyword>
<dbReference type="PANTHER" id="PTHR11435:SF1">
    <property type="entry name" value="NADH-UBIQUINONE OXIDOREDUCTASE CHAIN 6"/>
    <property type="match status" value="1"/>
</dbReference>
<evidence type="ECO:0000256" key="14">
    <source>
        <dbReference type="ARBA" id="ARBA00031019"/>
    </source>
</evidence>
<evidence type="ECO:0000256" key="3">
    <source>
        <dbReference type="ARBA" id="ARBA00012944"/>
    </source>
</evidence>
<comment type="similarity">
    <text evidence="2">Belongs to the complex I subunit 6 family.</text>
</comment>
<evidence type="ECO:0000256" key="1">
    <source>
        <dbReference type="ARBA" id="ARBA00004225"/>
    </source>
</evidence>
<geneLocation type="mitochondrion" evidence="17"/>
<evidence type="ECO:0000256" key="11">
    <source>
        <dbReference type="ARBA" id="ARBA00023027"/>
    </source>
</evidence>
<evidence type="ECO:0000256" key="4">
    <source>
        <dbReference type="ARBA" id="ARBA00021095"/>
    </source>
</evidence>
<keyword evidence="9" id="KW-0249">Electron transport</keyword>
<organism evidence="17">
    <name type="scientific">Ramulus mikado</name>
    <dbReference type="NCBI Taxonomy" id="2823491"/>
    <lineage>
        <taxon>Eukaryota</taxon>
        <taxon>Metazoa</taxon>
        <taxon>Ecdysozoa</taxon>
        <taxon>Arthropoda</taxon>
        <taxon>Hexapoda</taxon>
        <taxon>Insecta</taxon>
        <taxon>Pterygota</taxon>
        <taxon>Neoptera</taxon>
        <taxon>Polyneoptera</taxon>
        <taxon>Phasmatodea</taxon>
        <taxon>Verophasmatodea</taxon>
        <taxon>Anareolatae</taxon>
        <taxon>Phasmatidae</taxon>
        <taxon>Clitumninae</taxon>
        <taxon>Clitumnini</taxon>
        <taxon>Ramulus</taxon>
    </lineage>
</organism>
<dbReference type="EMBL" id="AB477463">
    <property type="protein sequence ID" value="BAJ24488.1"/>
    <property type="molecule type" value="Genomic_DNA"/>
</dbReference>
<reference evidence="17" key="1">
    <citation type="journal article" date="2011" name="Mol. Phylogenet. Evol.">
        <title>Exploring the molecular phylogeny of phasmids with whole mitochondrial genome sequences.</title>
        <authorList>
            <person name="Komoto N."/>
            <person name="Yukuhiro K."/>
            <person name="Ueda K."/>
            <person name="Tomita S."/>
        </authorList>
    </citation>
    <scope>NUCLEOTIDE SEQUENCE</scope>
</reference>